<dbReference type="Pfam" id="PF13358">
    <property type="entry name" value="DDE_3"/>
    <property type="match status" value="1"/>
</dbReference>
<dbReference type="Gene3D" id="3.30.420.10">
    <property type="entry name" value="Ribonuclease H-like superfamily/Ribonuclease H"/>
    <property type="match status" value="1"/>
</dbReference>
<dbReference type="EMBL" id="CP086322">
    <property type="protein sequence ID" value="UQA97626.1"/>
    <property type="molecule type" value="Genomic_DNA"/>
</dbReference>
<protein>
    <submittedName>
        <fullName evidence="2">IS630 family transposase</fullName>
    </submittedName>
</protein>
<dbReference type="InterPro" id="IPR038717">
    <property type="entry name" value="Tc1-like_DDE_dom"/>
</dbReference>
<name>A0ABY4MIL7_9ACTN</name>
<feature type="domain" description="Tc1-like transposase DDE" evidence="1">
    <location>
        <begin position="29"/>
        <end position="168"/>
    </location>
</feature>
<dbReference type="InterPro" id="IPR047655">
    <property type="entry name" value="Transpos_IS630-like"/>
</dbReference>
<dbReference type="NCBIfam" id="NF033545">
    <property type="entry name" value="transpos_IS630"/>
    <property type="match status" value="1"/>
</dbReference>
<gene>
    <name evidence="2" type="ORF">K9S39_05225</name>
</gene>
<accession>A0ABY4MIL7</accession>
<organism evidence="2 3">
    <name type="scientific">Streptomyces halobius</name>
    <dbReference type="NCBI Taxonomy" id="2879846"/>
    <lineage>
        <taxon>Bacteria</taxon>
        <taxon>Bacillati</taxon>
        <taxon>Actinomycetota</taxon>
        <taxon>Actinomycetes</taxon>
        <taxon>Kitasatosporales</taxon>
        <taxon>Streptomycetaceae</taxon>
        <taxon>Streptomyces</taxon>
    </lineage>
</organism>
<evidence type="ECO:0000259" key="1">
    <source>
        <dbReference type="Pfam" id="PF13358"/>
    </source>
</evidence>
<dbReference type="Proteomes" id="UP000830115">
    <property type="component" value="Chromosome"/>
</dbReference>
<evidence type="ECO:0000313" key="3">
    <source>
        <dbReference type="Proteomes" id="UP000830115"/>
    </source>
</evidence>
<keyword evidence="3" id="KW-1185">Reference proteome</keyword>
<evidence type="ECO:0000313" key="2">
    <source>
        <dbReference type="EMBL" id="UQA97626.1"/>
    </source>
</evidence>
<proteinExistence type="predicted"/>
<dbReference type="InterPro" id="IPR036397">
    <property type="entry name" value="RNaseH_sf"/>
</dbReference>
<reference evidence="2" key="1">
    <citation type="submission" date="2021-10" db="EMBL/GenBank/DDBJ databases">
        <title>Streptomyces nigrumlapis sp.nov.,an antimicrobial producing actinobacterium isolated from Black Gobi rocks.</title>
        <authorList>
            <person name="Wen Y."/>
            <person name="Zhang W."/>
            <person name="Liu X.G."/>
        </authorList>
    </citation>
    <scope>NUCLEOTIDE SEQUENCE</scope>
    <source>
        <strain evidence="2">ST13-2-2</strain>
    </source>
</reference>
<sequence>MDPFEGPGFRGKRTRIVGLYTSPPDGATVVCADELGPVIPRAFPPAPGWSPDGHRIKSEVDYSRGPEKTWVYGALRIRDGHEITMTASSRNSVFYQQFLQKVENANPVGDIYVVTDNLSSHNSKSTREWLEDHPRIHHVFIPVGACWLNLQEGWWRIFRKTALAGQSFAGPPDIEQATRLATTQLNSRARPWIWGRPAPPTRPLRRRYMYTV</sequence>